<sequence length="79" mass="9115">MKKVIRIIGIMFSVLTVVSCLFFIRNDSDTMRFWLMAASSGTLIFNGWANYLDNMVKRNRLSIGTGVFILILALVQYYR</sequence>
<evidence type="ECO:0000256" key="1">
    <source>
        <dbReference type="SAM" id="Phobius"/>
    </source>
</evidence>
<keyword evidence="1" id="KW-0472">Membrane</keyword>
<dbReference type="HOGENOM" id="CLU_2602764_0_0_9"/>
<evidence type="ECO:0000313" key="2">
    <source>
        <dbReference type="EMBL" id="AHV98026.1"/>
    </source>
</evidence>
<keyword evidence="3" id="KW-1185">Reference proteome</keyword>
<reference evidence="2 3" key="1">
    <citation type="journal article" date="2014" name="PLoS Genet.">
        <title>Comparative Genomic Analysis of N2-Fixing and Non-N2-Fixing Paenibacillus spp.: Organization, Evolution and Expression of the Nitrogen Fixation Genes.</title>
        <authorList>
            <person name="Xie J.B."/>
            <person name="Du Z."/>
            <person name="Bai L."/>
            <person name="Tian C."/>
            <person name="Zhang Y."/>
            <person name="Xie J.Y."/>
            <person name="Wang T."/>
            <person name="Liu X."/>
            <person name="Chen X."/>
            <person name="Cheng Q."/>
            <person name="Chen S."/>
            <person name="Li J."/>
        </authorList>
    </citation>
    <scope>NUCLEOTIDE SEQUENCE [LARGE SCALE GENOMIC DNA]</scope>
    <source>
        <strain evidence="2 3">T27</strain>
    </source>
</reference>
<proteinExistence type="predicted"/>
<dbReference type="STRING" id="1268072.PSAB_15595"/>
<evidence type="ECO:0000313" key="3">
    <source>
        <dbReference type="Proteomes" id="UP000019772"/>
    </source>
</evidence>
<feature type="transmembrane region" description="Helical" evidence="1">
    <location>
        <begin position="7"/>
        <end position="25"/>
    </location>
</feature>
<protein>
    <recommendedName>
        <fullName evidence="4">Lipoprotein</fullName>
    </recommendedName>
</protein>
<accession>X4ZER1</accession>
<dbReference type="AlphaFoldDB" id="X4ZER1"/>
<name>X4ZER1_9BACL</name>
<keyword evidence="1" id="KW-0812">Transmembrane</keyword>
<gene>
    <name evidence="2" type="ORF">PSAB_15595</name>
</gene>
<evidence type="ECO:0008006" key="4">
    <source>
        <dbReference type="Google" id="ProtNLM"/>
    </source>
</evidence>
<dbReference type="Proteomes" id="UP000019772">
    <property type="component" value="Chromosome"/>
</dbReference>
<feature type="transmembrane region" description="Helical" evidence="1">
    <location>
        <begin position="31"/>
        <end position="49"/>
    </location>
</feature>
<keyword evidence="1" id="KW-1133">Transmembrane helix</keyword>
<dbReference type="KEGG" id="psab:PSAB_15595"/>
<organism evidence="2 3">
    <name type="scientific">Paenibacillus sabinae T27</name>
    <dbReference type="NCBI Taxonomy" id="1268072"/>
    <lineage>
        <taxon>Bacteria</taxon>
        <taxon>Bacillati</taxon>
        <taxon>Bacillota</taxon>
        <taxon>Bacilli</taxon>
        <taxon>Bacillales</taxon>
        <taxon>Paenibacillaceae</taxon>
        <taxon>Paenibacillus</taxon>
    </lineage>
</organism>
<dbReference type="PROSITE" id="PS51257">
    <property type="entry name" value="PROKAR_LIPOPROTEIN"/>
    <property type="match status" value="1"/>
</dbReference>
<dbReference type="EMBL" id="CP004078">
    <property type="protein sequence ID" value="AHV98026.1"/>
    <property type="molecule type" value="Genomic_DNA"/>
</dbReference>
<feature type="transmembrane region" description="Helical" evidence="1">
    <location>
        <begin position="61"/>
        <end position="78"/>
    </location>
</feature>